<keyword evidence="2" id="KW-0472">Membrane</keyword>
<reference evidence="3 4" key="1">
    <citation type="submission" date="2017-10" db="EMBL/GenBank/DDBJ databases">
        <title>Genome sequence of Caulobacter mirabilis FWC38.</title>
        <authorList>
            <person name="Fiebig A."/>
            <person name="Crosson S."/>
        </authorList>
    </citation>
    <scope>NUCLEOTIDE SEQUENCE [LARGE SCALE GENOMIC DNA]</scope>
    <source>
        <strain evidence="3 4">FWC 38</strain>
    </source>
</reference>
<proteinExistence type="predicted"/>
<dbReference type="KEGG" id="cmb:CSW64_07170"/>
<feature type="region of interest" description="Disordered" evidence="1">
    <location>
        <begin position="78"/>
        <end position="211"/>
    </location>
</feature>
<keyword evidence="2" id="KW-1133">Transmembrane helix</keyword>
<dbReference type="Proteomes" id="UP000228945">
    <property type="component" value="Chromosome"/>
</dbReference>
<keyword evidence="2" id="KW-0812">Transmembrane</keyword>
<name>A0A2D2AW13_9CAUL</name>
<accession>A0A2D2AW13</accession>
<feature type="compositionally biased region" description="Basic and acidic residues" evidence="1">
    <location>
        <begin position="134"/>
        <end position="150"/>
    </location>
</feature>
<feature type="compositionally biased region" description="Low complexity" evidence="1">
    <location>
        <begin position="179"/>
        <end position="195"/>
    </location>
</feature>
<feature type="compositionally biased region" description="Low complexity" evidence="1">
    <location>
        <begin position="161"/>
        <end position="172"/>
    </location>
</feature>
<feature type="compositionally biased region" description="Pro residues" evidence="1">
    <location>
        <begin position="196"/>
        <end position="211"/>
    </location>
</feature>
<dbReference type="AlphaFoldDB" id="A0A2D2AW13"/>
<evidence type="ECO:0000313" key="3">
    <source>
        <dbReference type="EMBL" id="ATQ42212.1"/>
    </source>
</evidence>
<feature type="region of interest" description="Disordered" evidence="1">
    <location>
        <begin position="1"/>
        <end position="36"/>
    </location>
</feature>
<sequence>MTLDRETAKALFANPELNPTPAGTETPPPFAASTSLGSASRAKRGGFDWRLVAPLGVAAVCAGAIALVALPRDQAQEGRTVAASDLTAPPVTPPPAEPEPVAATPAAAEALAPSLPPSAERSPVVKQAAAQPKARAEPAPRRIAKRDEPSPRAASVEEATADVSATAPVAAPSAPPAPALGAPALGAPATVTLTPAAPPAVEPQPSPEPQL</sequence>
<dbReference type="EMBL" id="CP024201">
    <property type="protein sequence ID" value="ATQ42212.1"/>
    <property type="molecule type" value="Genomic_DNA"/>
</dbReference>
<feature type="compositionally biased region" description="Low complexity" evidence="1">
    <location>
        <begin position="99"/>
        <end position="133"/>
    </location>
</feature>
<evidence type="ECO:0000313" key="4">
    <source>
        <dbReference type="Proteomes" id="UP000228945"/>
    </source>
</evidence>
<feature type="transmembrane region" description="Helical" evidence="2">
    <location>
        <begin position="51"/>
        <end position="70"/>
    </location>
</feature>
<organism evidence="3 4">
    <name type="scientific">Caulobacter mirabilis</name>
    <dbReference type="NCBI Taxonomy" id="69666"/>
    <lineage>
        <taxon>Bacteria</taxon>
        <taxon>Pseudomonadati</taxon>
        <taxon>Pseudomonadota</taxon>
        <taxon>Alphaproteobacteria</taxon>
        <taxon>Caulobacterales</taxon>
        <taxon>Caulobacteraceae</taxon>
        <taxon>Caulobacter</taxon>
    </lineage>
</organism>
<evidence type="ECO:0000256" key="2">
    <source>
        <dbReference type="SAM" id="Phobius"/>
    </source>
</evidence>
<dbReference type="RefSeq" id="WP_099621469.1">
    <property type="nucleotide sequence ID" value="NZ_CP024201.1"/>
</dbReference>
<keyword evidence="4" id="KW-1185">Reference proteome</keyword>
<protein>
    <submittedName>
        <fullName evidence="3">Uncharacterized protein</fullName>
    </submittedName>
</protein>
<evidence type="ECO:0000256" key="1">
    <source>
        <dbReference type="SAM" id="MobiDB-lite"/>
    </source>
</evidence>
<gene>
    <name evidence="3" type="ORF">CSW64_07170</name>
</gene>